<dbReference type="InterPro" id="IPR046348">
    <property type="entry name" value="SIS_dom_sf"/>
</dbReference>
<evidence type="ECO:0000256" key="1">
    <source>
        <dbReference type="ARBA" id="ARBA00008165"/>
    </source>
</evidence>
<evidence type="ECO:0000313" key="6">
    <source>
        <dbReference type="Proteomes" id="UP000095544"/>
    </source>
</evidence>
<dbReference type="AlphaFoldDB" id="A0A174KZE6"/>
<keyword evidence="3" id="KW-0129">CBS domain</keyword>
<feature type="domain" description="SIS" evidence="4">
    <location>
        <begin position="38"/>
        <end position="181"/>
    </location>
</feature>
<keyword evidence="2" id="KW-0677">Repeat</keyword>
<dbReference type="GO" id="GO:0097367">
    <property type="term" value="F:carbohydrate derivative binding"/>
    <property type="evidence" value="ECO:0007669"/>
    <property type="project" value="InterPro"/>
</dbReference>
<accession>A0A174KZE6</accession>
<evidence type="ECO:0000259" key="4">
    <source>
        <dbReference type="PROSITE" id="PS51464"/>
    </source>
</evidence>
<dbReference type="RefSeq" id="WP_050641626.1">
    <property type="nucleotide sequence ID" value="NZ_CABKUE010000009.1"/>
</dbReference>
<protein>
    <submittedName>
        <fullName evidence="5">Arabinose 5-phosphate isomerase KdsD</fullName>
        <ecNumber evidence="5">5.3.1.13</ecNumber>
    </submittedName>
</protein>
<dbReference type="InterPro" id="IPR050986">
    <property type="entry name" value="GutQ/KpsF_isomerases"/>
</dbReference>
<name>A0A174KZE6_9FIRM</name>
<dbReference type="GO" id="GO:0019146">
    <property type="term" value="F:arabinose-5-phosphate isomerase activity"/>
    <property type="evidence" value="ECO:0007669"/>
    <property type="project" value="UniProtKB-EC"/>
</dbReference>
<dbReference type="FunFam" id="3.40.50.10490:FF:000011">
    <property type="entry name" value="Arabinose 5-phosphate isomerase"/>
    <property type="match status" value="1"/>
</dbReference>
<dbReference type="GO" id="GO:1901135">
    <property type="term" value="P:carbohydrate derivative metabolic process"/>
    <property type="evidence" value="ECO:0007669"/>
    <property type="project" value="InterPro"/>
</dbReference>
<comment type="similarity">
    <text evidence="1">Belongs to the SIS family. GutQ/KpsF subfamily.</text>
</comment>
<reference evidence="5 6" key="1">
    <citation type="submission" date="2015-09" db="EMBL/GenBank/DDBJ databases">
        <authorList>
            <consortium name="Pathogen Informatics"/>
        </authorList>
    </citation>
    <scope>NUCLEOTIDE SEQUENCE [LARGE SCALE GENOMIC DNA]</scope>
    <source>
        <strain evidence="5 6">2789STDY5834876</strain>
    </source>
</reference>
<dbReference type="InterPro" id="IPR035474">
    <property type="entry name" value="SIS_Kpsf"/>
</dbReference>
<sequence length="209" mass="22191">MKNYTDAELVSKAKEKILAEAEALKAVSDEVDEAYAKTIKAILECKGRLIITGLGKTGHIGKKIAASFASLGVPAFFVHSCESLHGDMGMITKEDVVIMISNSGKSQEILNMLPPLKIIGAKTVSITRDKQSPLAQQTDIAILVDAGKEVDHMGLAPTSSSTAALAAGDALATVVSEIKDFKRENFALSHPGGALGQQLIREYQEKIGK</sequence>
<dbReference type="PROSITE" id="PS51464">
    <property type="entry name" value="SIS"/>
    <property type="match status" value="1"/>
</dbReference>
<keyword evidence="5" id="KW-0413">Isomerase</keyword>
<dbReference type="EC" id="5.3.1.13" evidence="5"/>
<dbReference type="PANTHER" id="PTHR42745">
    <property type="match status" value="1"/>
</dbReference>
<proteinExistence type="inferred from homology"/>
<evidence type="ECO:0000256" key="3">
    <source>
        <dbReference type="ARBA" id="ARBA00023122"/>
    </source>
</evidence>
<dbReference type="STRING" id="39482.ERS852491_04417"/>
<dbReference type="CDD" id="cd05014">
    <property type="entry name" value="SIS_Kpsf"/>
    <property type="match status" value="1"/>
</dbReference>
<dbReference type="SUPFAM" id="SSF53697">
    <property type="entry name" value="SIS domain"/>
    <property type="match status" value="1"/>
</dbReference>
<dbReference type="PANTHER" id="PTHR42745:SF1">
    <property type="entry name" value="ARABINOSE 5-PHOSPHATE ISOMERASE KDSD"/>
    <property type="match status" value="1"/>
</dbReference>
<dbReference type="Pfam" id="PF01380">
    <property type="entry name" value="SIS"/>
    <property type="match status" value="1"/>
</dbReference>
<organism evidence="5 6">
    <name type="scientific">Faecalicatena contorta</name>
    <dbReference type="NCBI Taxonomy" id="39482"/>
    <lineage>
        <taxon>Bacteria</taxon>
        <taxon>Bacillati</taxon>
        <taxon>Bacillota</taxon>
        <taxon>Clostridia</taxon>
        <taxon>Lachnospirales</taxon>
        <taxon>Lachnospiraceae</taxon>
        <taxon>Faecalicatena</taxon>
    </lineage>
</organism>
<gene>
    <name evidence="5" type="primary">kdsD</name>
    <name evidence="5" type="ORF">ERS852491_04417</name>
</gene>
<dbReference type="OrthoDB" id="9762536at2"/>
<dbReference type="EMBL" id="CYZU01000061">
    <property type="protein sequence ID" value="CUP15786.1"/>
    <property type="molecule type" value="Genomic_DNA"/>
</dbReference>
<dbReference type="Gene3D" id="3.40.50.10490">
    <property type="entry name" value="Glucose-6-phosphate isomerase like protein, domain 1"/>
    <property type="match status" value="1"/>
</dbReference>
<dbReference type="InterPro" id="IPR001347">
    <property type="entry name" value="SIS_dom"/>
</dbReference>
<evidence type="ECO:0000313" key="5">
    <source>
        <dbReference type="EMBL" id="CUP15786.1"/>
    </source>
</evidence>
<dbReference type="Proteomes" id="UP000095544">
    <property type="component" value="Unassembled WGS sequence"/>
</dbReference>
<evidence type="ECO:0000256" key="2">
    <source>
        <dbReference type="ARBA" id="ARBA00022737"/>
    </source>
</evidence>